<evidence type="ECO:0000313" key="7">
    <source>
        <dbReference type="Proteomes" id="UP000252519"/>
    </source>
</evidence>
<evidence type="ECO:0000259" key="5">
    <source>
        <dbReference type="Pfam" id="PF01826"/>
    </source>
</evidence>
<keyword evidence="3" id="KW-1015">Disulfide bond</keyword>
<protein>
    <submittedName>
        <fullName evidence="6">Trypsin Inhibitor like cysteine rich domain protein</fullName>
    </submittedName>
</protein>
<evidence type="ECO:0000256" key="2">
    <source>
        <dbReference type="ARBA" id="ARBA00022900"/>
    </source>
</evidence>
<comment type="caution">
    <text evidence="6">The sequence shown here is derived from an EMBL/GenBank/DDBJ whole genome shotgun (WGS) entry which is preliminary data.</text>
</comment>
<feature type="domain" description="TIL" evidence="5">
    <location>
        <begin position="175"/>
        <end position="230"/>
    </location>
</feature>
<accession>A0A368H346</accession>
<dbReference type="STRING" id="29170.A0A368H346"/>
<reference evidence="6 7" key="1">
    <citation type="submission" date="2014-10" db="EMBL/GenBank/DDBJ databases">
        <title>Draft genome of the hookworm Ancylostoma caninum.</title>
        <authorList>
            <person name="Mitreva M."/>
        </authorList>
    </citation>
    <scope>NUCLEOTIDE SEQUENCE [LARGE SCALE GENOMIC DNA]</scope>
    <source>
        <strain evidence="6 7">Baltimore</strain>
    </source>
</reference>
<dbReference type="Pfam" id="PF01826">
    <property type="entry name" value="TIL"/>
    <property type="match status" value="2"/>
</dbReference>
<dbReference type="AlphaFoldDB" id="A0A368H346"/>
<dbReference type="Gene3D" id="2.10.25.10">
    <property type="entry name" value="Laminin"/>
    <property type="match status" value="3"/>
</dbReference>
<dbReference type="GO" id="GO:0004867">
    <property type="term" value="F:serine-type endopeptidase inhibitor activity"/>
    <property type="evidence" value="ECO:0007669"/>
    <property type="project" value="UniProtKB-KW"/>
</dbReference>
<dbReference type="CDD" id="cd19941">
    <property type="entry name" value="TIL"/>
    <property type="match status" value="3"/>
</dbReference>
<dbReference type="PANTHER" id="PTHR23259:SF69">
    <property type="entry name" value="GEO11767P1-RELATED"/>
    <property type="match status" value="1"/>
</dbReference>
<dbReference type="InterPro" id="IPR036084">
    <property type="entry name" value="Ser_inhib-like_sf"/>
</dbReference>
<dbReference type="PANTHER" id="PTHR23259">
    <property type="entry name" value="RIDDLE"/>
    <property type="match status" value="1"/>
</dbReference>
<evidence type="ECO:0000256" key="3">
    <source>
        <dbReference type="ARBA" id="ARBA00023157"/>
    </source>
</evidence>
<feature type="domain" description="TIL" evidence="5">
    <location>
        <begin position="70"/>
        <end position="125"/>
    </location>
</feature>
<proteinExistence type="predicted"/>
<keyword evidence="1" id="KW-0646">Protease inhibitor</keyword>
<feature type="region of interest" description="Disordered" evidence="4">
    <location>
        <begin position="27"/>
        <end position="67"/>
    </location>
</feature>
<dbReference type="SUPFAM" id="SSF57567">
    <property type="entry name" value="Serine protease inhibitors"/>
    <property type="match status" value="3"/>
</dbReference>
<keyword evidence="7" id="KW-1185">Reference proteome</keyword>
<organism evidence="6 7">
    <name type="scientific">Ancylostoma caninum</name>
    <name type="common">Dog hookworm</name>
    <dbReference type="NCBI Taxonomy" id="29170"/>
    <lineage>
        <taxon>Eukaryota</taxon>
        <taxon>Metazoa</taxon>
        <taxon>Ecdysozoa</taxon>
        <taxon>Nematoda</taxon>
        <taxon>Chromadorea</taxon>
        <taxon>Rhabditida</taxon>
        <taxon>Rhabditina</taxon>
        <taxon>Rhabditomorpha</taxon>
        <taxon>Strongyloidea</taxon>
        <taxon>Ancylostomatidae</taxon>
        <taxon>Ancylostomatinae</taxon>
        <taxon>Ancylostoma</taxon>
    </lineage>
</organism>
<name>A0A368H346_ANCCA</name>
<dbReference type="EMBL" id="JOJR01000027">
    <property type="protein sequence ID" value="RCN50049.1"/>
    <property type="molecule type" value="Genomic_DNA"/>
</dbReference>
<gene>
    <name evidence="6" type="ORF">ANCCAN_03879</name>
</gene>
<evidence type="ECO:0000256" key="4">
    <source>
        <dbReference type="SAM" id="MobiDB-lite"/>
    </source>
</evidence>
<dbReference type="InterPro" id="IPR051368">
    <property type="entry name" value="SerProtInhib-TIL_Domain"/>
</dbReference>
<sequence length="428" mass="47782">MYEITKKVVRFMEGHILKNHDSIVADLPTEATTETSGRTGTPETTETYEKTEMTETSAMPETEKLDESSCQENEVFVECSRKCGRHCHIPVWDGCEFAGPCYPRCECKPGYARNQEDECVPEEECLSDLSTETTAQMSERNETPGTIAMHGKTEMTETSAMPETEKPIAIDESSCQENEVFVECSRKCGRHCHIPVWDGCEFAGPCYPRCECKPGYARNQEDECVPEEECLSVPCNDPNEVRKLQGLKDLCRPTCEYRNFTELCDEPMHLSFACECKPGYILDDIFGKCVPIGECKTADLSTETTAQMSERNETPGTIAMHGKTEMTEMSAMPETEKPIAIDESSCQENEVFVECSRKCGLHCHIPVWVGAGCFRKSASSQGLATPAANASQDMLVIKKINAFLKKNACQCGNFSKKNPYQANVYLRT</sequence>
<feature type="compositionally biased region" description="Low complexity" evidence="4">
    <location>
        <begin position="29"/>
        <end position="45"/>
    </location>
</feature>
<dbReference type="OrthoDB" id="5912264at2759"/>
<dbReference type="InterPro" id="IPR002919">
    <property type="entry name" value="TIL_dom"/>
</dbReference>
<evidence type="ECO:0000256" key="1">
    <source>
        <dbReference type="ARBA" id="ARBA00022690"/>
    </source>
</evidence>
<dbReference type="Proteomes" id="UP000252519">
    <property type="component" value="Unassembled WGS sequence"/>
</dbReference>
<keyword evidence="2" id="KW-0722">Serine protease inhibitor</keyword>
<evidence type="ECO:0000313" key="6">
    <source>
        <dbReference type="EMBL" id="RCN50049.1"/>
    </source>
</evidence>